<evidence type="ECO:0000313" key="7">
    <source>
        <dbReference type="EMBL" id="TRM68047.1"/>
    </source>
</evidence>
<gene>
    <name evidence="7" type="ORF">BD626DRAFT_564916</name>
</gene>
<keyword evidence="4" id="KW-0378">Hydrolase</keyword>
<proteinExistence type="inferred from homology"/>
<protein>
    <submittedName>
        <fullName evidence="7">Serine carboxypeptidase S28-domain-containing protein</fullName>
    </submittedName>
</protein>
<accession>A0A550CTD4</accession>
<dbReference type="OrthoDB" id="1735038at2759"/>
<evidence type="ECO:0000256" key="5">
    <source>
        <dbReference type="ARBA" id="ARBA00023180"/>
    </source>
</evidence>
<dbReference type="Gene3D" id="3.40.50.1820">
    <property type="entry name" value="alpha/beta hydrolase"/>
    <property type="match status" value="2"/>
</dbReference>
<dbReference type="Pfam" id="PF05577">
    <property type="entry name" value="Peptidase_S28"/>
    <property type="match status" value="2"/>
</dbReference>
<evidence type="ECO:0000313" key="8">
    <source>
        <dbReference type="Proteomes" id="UP000320762"/>
    </source>
</evidence>
<feature type="region of interest" description="Disordered" evidence="6">
    <location>
        <begin position="514"/>
        <end position="549"/>
    </location>
</feature>
<evidence type="ECO:0000256" key="1">
    <source>
        <dbReference type="ARBA" id="ARBA00011079"/>
    </source>
</evidence>
<dbReference type="InterPro" id="IPR029058">
    <property type="entry name" value="AB_hydrolase_fold"/>
</dbReference>
<keyword evidence="8" id="KW-1185">Reference proteome</keyword>
<dbReference type="PANTHER" id="PTHR11010">
    <property type="entry name" value="PROTEASE S28 PRO-X CARBOXYPEPTIDASE-RELATED"/>
    <property type="match status" value="1"/>
</dbReference>
<name>A0A550CTD4_9AGAR</name>
<organism evidence="7 8">
    <name type="scientific">Schizophyllum amplum</name>
    <dbReference type="NCBI Taxonomy" id="97359"/>
    <lineage>
        <taxon>Eukaryota</taxon>
        <taxon>Fungi</taxon>
        <taxon>Dikarya</taxon>
        <taxon>Basidiomycota</taxon>
        <taxon>Agaricomycotina</taxon>
        <taxon>Agaricomycetes</taxon>
        <taxon>Agaricomycetidae</taxon>
        <taxon>Agaricales</taxon>
        <taxon>Schizophyllaceae</taxon>
        <taxon>Schizophyllum</taxon>
    </lineage>
</organism>
<keyword evidence="5" id="KW-0325">Glycoprotein</keyword>
<dbReference type="Proteomes" id="UP000320762">
    <property type="component" value="Unassembled WGS sequence"/>
</dbReference>
<comment type="similarity">
    <text evidence="1">Belongs to the peptidase S28 family.</text>
</comment>
<dbReference type="GO" id="GO:0004180">
    <property type="term" value="F:carboxypeptidase activity"/>
    <property type="evidence" value="ECO:0007669"/>
    <property type="project" value="UniProtKB-KW"/>
</dbReference>
<keyword evidence="3" id="KW-0732">Signal</keyword>
<keyword evidence="7" id="KW-0121">Carboxypeptidase</keyword>
<sequence>MPRAQVPMVPMTDIVSPVTSRNGTVLPPYNTTHYFDQLIDHDNPDLGTFSQRYWHTYEYYVEGGPIILMTPGEANAQGYDGYLTNRTINGQIAQQQNGSTIVLEHRFYGLSNPYPDLSGDSLKLHTIDQAIEDLIYFANNVDLPMPSGGQVGPDNAPWILVGGSYSGALTSWTMVADTDDTFYAGYASSAVVEAILDFWAYFTPIRENMPQNCSADVQAVVAYVDQVFTSTNETAIEEVKDAFGLSDLSHVDDVAGALHVFPVRNNLWDWQSLQITSGPNAQFYQFCDALEVDASGETAPEEGFGLEHAFAAWSTYFKDKYYAMLCGDTDAETCLGTYDPTQEYWTDTSIDNGKFVFPFSLQVSDWCRQPIVQWFWIVCNEVGYLQEGAPEDQPTLVTRLVQPDYDLRQCQYMFSDVFAEPPTPNINHTNSAYAGWDVREERLFFANGQKDPWREATMSASGLNVASTPEQPIMIGDGIHCSDLGTSSGTADPTVRAVQQGALQSMATWLADWSTPAERKRSNSRKAKMVSPARRVDESDTTAKSPGPINAFFKGAGSF</sequence>
<evidence type="ECO:0000256" key="2">
    <source>
        <dbReference type="ARBA" id="ARBA00022670"/>
    </source>
</evidence>
<comment type="caution">
    <text evidence="7">The sequence shown here is derived from an EMBL/GenBank/DDBJ whole genome shotgun (WGS) entry which is preliminary data.</text>
</comment>
<dbReference type="GO" id="GO:0008239">
    <property type="term" value="F:dipeptidyl-peptidase activity"/>
    <property type="evidence" value="ECO:0007669"/>
    <property type="project" value="TreeGrafter"/>
</dbReference>
<dbReference type="SUPFAM" id="SSF53474">
    <property type="entry name" value="alpha/beta-Hydrolases"/>
    <property type="match status" value="1"/>
</dbReference>
<reference evidence="7 8" key="1">
    <citation type="journal article" date="2019" name="New Phytol.">
        <title>Comparative genomics reveals unique wood-decay strategies and fruiting body development in the Schizophyllaceae.</title>
        <authorList>
            <person name="Almasi E."/>
            <person name="Sahu N."/>
            <person name="Krizsan K."/>
            <person name="Balint B."/>
            <person name="Kovacs G.M."/>
            <person name="Kiss B."/>
            <person name="Cseklye J."/>
            <person name="Drula E."/>
            <person name="Henrissat B."/>
            <person name="Nagy I."/>
            <person name="Chovatia M."/>
            <person name="Adam C."/>
            <person name="LaButti K."/>
            <person name="Lipzen A."/>
            <person name="Riley R."/>
            <person name="Grigoriev I.V."/>
            <person name="Nagy L.G."/>
        </authorList>
    </citation>
    <scope>NUCLEOTIDE SEQUENCE [LARGE SCALE GENOMIC DNA]</scope>
    <source>
        <strain evidence="7 8">NL-1724</strain>
    </source>
</reference>
<dbReference type="GO" id="GO:0070008">
    <property type="term" value="F:serine-type exopeptidase activity"/>
    <property type="evidence" value="ECO:0007669"/>
    <property type="project" value="InterPro"/>
</dbReference>
<evidence type="ECO:0000256" key="6">
    <source>
        <dbReference type="SAM" id="MobiDB-lite"/>
    </source>
</evidence>
<keyword evidence="2" id="KW-0645">Protease</keyword>
<evidence type="ECO:0000256" key="4">
    <source>
        <dbReference type="ARBA" id="ARBA00022801"/>
    </source>
</evidence>
<dbReference type="InterPro" id="IPR008758">
    <property type="entry name" value="Peptidase_S28"/>
</dbReference>
<dbReference type="PANTHER" id="PTHR11010:SF23">
    <property type="entry name" value="SERINE PEPTIDASE"/>
    <property type="match status" value="1"/>
</dbReference>
<dbReference type="AlphaFoldDB" id="A0A550CTD4"/>
<evidence type="ECO:0000256" key="3">
    <source>
        <dbReference type="ARBA" id="ARBA00022729"/>
    </source>
</evidence>
<dbReference type="EMBL" id="VDMD01000002">
    <property type="protein sequence ID" value="TRM68047.1"/>
    <property type="molecule type" value="Genomic_DNA"/>
</dbReference>
<dbReference type="GO" id="GO:0006508">
    <property type="term" value="P:proteolysis"/>
    <property type="evidence" value="ECO:0007669"/>
    <property type="project" value="UniProtKB-KW"/>
</dbReference>